<sequence length="162" mass="17837">MRIVLQQFRDTVAPRRTRRKRRHVSQDETGLTLIEMIVVLAIIAIVATMITMNVIDRPDQAKATTTKTNILSVEGALKMYRLDNGSYPTTQQGLKALVAKPSSPPVPSSYPSEGYLSRMPADGWDHPFEYESNGSSFTLKSLGKDGKPGGQDLDADIDSKSI</sequence>
<dbReference type="NCBIfam" id="TIGR01710">
    <property type="entry name" value="typeII_sec_gspG"/>
    <property type="match status" value="1"/>
</dbReference>
<comment type="similarity">
    <text evidence="2">Belongs to the GSP G family.</text>
</comment>
<dbReference type="InterPro" id="IPR013545">
    <property type="entry name" value="T2SS_protein-GspG_C"/>
</dbReference>
<comment type="subcellular location">
    <subcellularLocation>
        <location evidence="1">Cell inner membrane</location>
        <topology evidence="1">Single-pass membrane protein</topology>
    </subcellularLocation>
</comment>
<organism evidence="13 14">
    <name type="scientific">Stakelama marina</name>
    <dbReference type="NCBI Taxonomy" id="2826939"/>
    <lineage>
        <taxon>Bacteria</taxon>
        <taxon>Pseudomonadati</taxon>
        <taxon>Pseudomonadota</taxon>
        <taxon>Alphaproteobacteria</taxon>
        <taxon>Sphingomonadales</taxon>
        <taxon>Sphingomonadaceae</taxon>
        <taxon>Stakelama</taxon>
    </lineage>
</organism>
<evidence type="ECO:0000313" key="14">
    <source>
        <dbReference type="Proteomes" id="UP000676996"/>
    </source>
</evidence>
<dbReference type="InterPro" id="IPR045584">
    <property type="entry name" value="Pilin-like"/>
</dbReference>
<feature type="transmembrane region" description="Helical" evidence="11">
    <location>
        <begin position="29"/>
        <end position="50"/>
    </location>
</feature>
<protein>
    <recommendedName>
        <fullName evidence="3">Type II secretion system core protein G</fullName>
    </recommendedName>
</protein>
<dbReference type="InterPro" id="IPR012902">
    <property type="entry name" value="N_methyl_site"/>
</dbReference>
<dbReference type="PANTHER" id="PTHR30093:SF44">
    <property type="entry name" value="TYPE II SECRETION SYSTEM CORE PROTEIN G"/>
    <property type="match status" value="1"/>
</dbReference>
<comment type="caution">
    <text evidence="13">The sequence shown here is derived from an EMBL/GenBank/DDBJ whole genome shotgun (WGS) entry which is preliminary data.</text>
</comment>
<dbReference type="InterPro" id="IPR010054">
    <property type="entry name" value="Type2_sec_GspG"/>
</dbReference>
<keyword evidence="4" id="KW-1003">Cell membrane</keyword>
<dbReference type="GO" id="GO:0015627">
    <property type="term" value="C:type II protein secretion system complex"/>
    <property type="evidence" value="ECO:0007669"/>
    <property type="project" value="InterPro"/>
</dbReference>
<evidence type="ECO:0000256" key="2">
    <source>
        <dbReference type="ARBA" id="ARBA00009984"/>
    </source>
</evidence>
<evidence type="ECO:0000259" key="12">
    <source>
        <dbReference type="Pfam" id="PF08334"/>
    </source>
</evidence>
<evidence type="ECO:0000256" key="7">
    <source>
        <dbReference type="ARBA" id="ARBA00022692"/>
    </source>
</evidence>
<dbReference type="NCBIfam" id="TIGR02532">
    <property type="entry name" value="IV_pilin_GFxxxE"/>
    <property type="match status" value="1"/>
</dbReference>
<dbReference type="AlphaFoldDB" id="A0A8T4IB25"/>
<dbReference type="Gene3D" id="3.30.700.10">
    <property type="entry name" value="Glycoprotein, Type 4 Pilin"/>
    <property type="match status" value="1"/>
</dbReference>
<accession>A0A8T4IB25</accession>
<feature type="domain" description="Type II secretion system protein GspG C-terminal" evidence="12">
    <location>
        <begin position="53"/>
        <end position="159"/>
    </location>
</feature>
<proteinExistence type="inferred from homology"/>
<dbReference type="InterPro" id="IPR000983">
    <property type="entry name" value="Bac_GSPG_pilin"/>
</dbReference>
<keyword evidence="7 11" id="KW-0812">Transmembrane</keyword>
<dbReference type="PANTHER" id="PTHR30093">
    <property type="entry name" value="GENERAL SECRETION PATHWAY PROTEIN G"/>
    <property type="match status" value="1"/>
</dbReference>
<feature type="region of interest" description="Disordered" evidence="10">
    <location>
        <begin position="139"/>
        <end position="162"/>
    </location>
</feature>
<dbReference type="Proteomes" id="UP000676996">
    <property type="component" value="Unassembled WGS sequence"/>
</dbReference>
<evidence type="ECO:0000256" key="1">
    <source>
        <dbReference type="ARBA" id="ARBA00004377"/>
    </source>
</evidence>
<gene>
    <name evidence="13" type="primary">gspG</name>
    <name evidence="13" type="ORF">J7S20_00725</name>
</gene>
<dbReference type="SUPFAM" id="SSF54523">
    <property type="entry name" value="Pili subunits"/>
    <property type="match status" value="1"/>
</dbReference>
<keyword evidence="8 11" id="KW-1133">Transmembrane helix</keyword>
<evidence type="ECO:0000256" key="4">
    <source>
        <dbReference type="ARBA" id="ARBA00022475"/>
    </source>
</evidence>
<evidence type="ECO:0000256" key="10">
    <source>
        <dbReference type="SAM" id="MobiDB-lite"/>
    </source>
</evidence>
<evidence type="ECO:0000256" key="8">
    <source>
        <dbReference type="ARBA" id="ARBA00022989"/>
    </source>
</evidence>
<evidence type="ECO:0000256" key="9">
    <source>
        <dbReference type="ARBA" id="ARBA00023136"/>
    </source>
</evidence>
<evidence type="ECO:0000256" key="3">
    <source>
        <dbReference type="ARBA" id="ARBA00020042"/>
    </source>
</evidence>
<evidence type="ECO:0000313" key="13">
    <source>
        <dbReference type="EMBL" id="MBR0551024.1"/>
    </source>
</evidence>
<keyword evidence="14" id="KW-1185">Reference proteome</keyword>
<dbReference type="PRINTS" id="PR00813">
    <property type="entry name" value="BCTERIALGSPG"/>
</dbReference>
<dbReference type="Pfam" id="PF08334">
    <property type="entry name" value="T2SSG"/>
    <property type="match status" value="1"/>
</dbReference>
<dbReference type="PROSITE" id="PS00409">
    <property type="entry name" value="PROKAR_NTER_METHYL"/>
    <property type="match status" value="1"/>
</dbReference>
<keyword evidence="5" id="KW-0488">Methylation</keyword>
<keyword evidence="9 11" id="KW-0472">Membrane</keyword>
<evidence type="ECO:0000256" key="5">
    <source>
        <dbReference type="ARBA" id="ARBA00022481"/>
    </source>
</evidence>
<evidence type="ECO:0000256" key="6">
    <source>
        <dbReference type="ARBA" id="ARBA00022519"/>
    </source>
</evidence>
<reference evidence="13" key="1">
    <citation type="submission" date="2021-04" db="EMBL/GenBank/DDBJ databases">
        <title>Ouciella asimina sp. nov., isolated from the surface seawater in the hydrothermal field of Okinawa Trough.</title>
        <authorList>
            <person name="Shuang W."/>
        </authorList>
    </citation>
    <scope>NUCLEOTIDE SEQUENCE</scope>
    <source>
        <strain evidence="13">LXI357</strain>
    </source>
</reference>
<evidence type="ECO:0000256" key="11">
    <source>
        <dbReference type="SAM" id="Phobius"/>
    </source>
</evidence>
<keyword evidence="6" id="KW-0997">Cell inner membrane</keyword>
<dbReference type="GO" id="GO:0015628">
    <property type="term" value="P:protein secretion by the type II secretion system"/>
    <property type="evidence" value="ECO:0007669"/>
    <property type="project" value="InterPro"/>
</dbReference>
<dbReference type="GO" id="GO:0005886">
    <property type="term" value="C:plasma membrane"/>
    <property type="evidence" value="ECO:0007669"/>
    <property type="project" value="UniProtKB-SubCell"/>
</dbReference>
<dbReference type="EMBL" id="JAGRQC010000001">
    <property type="protein sequence ID" value="MBR0551024.1"/>
    <property type="molecule type" value="Genomic_DNA"/>
</dbReference>
<dbReference type="Pfam" id="PF07963">
    <property type="entry name" value="N_methyl"/>
    <property type="match status" value="1"/>
</dbReference>
<name>A0A8T4IB25_9SPHN</name>